<feature type="compositionally biased region" description="Low complexity" evidence="4">
    <location>
        <begin position="1"/>
        <end position="13"/>
    </location>
</feature>
<dbReference type="InterPro" id="IPR013320">
    <property type="entry name" value="ConA-like_dom_sf"/>
</dbReference>
<dbReference type="Proteomes" id="UP000016088">
    <property type="component" value="Unassembled WGS sequence"/>
</dbReference>
<dbReference type="SUPFAM" id="SSF49899">
    <property type="entry name" value="Concanavalin A-like lectins/glucanases"/>
    <property type="match status" value="1"/>
</dbReference>
<dbReference type="HOGENOM" id="CLU_016972_1_0_1"/>
<evidence type="ECO:0000256" key="5">
    <source>
        <dbReference type="SAM" id="Phobius"/>
    </source>
</evidence>
<dbReference type="GO" id="GO:0004553">
    <property type="term" value="F:hydrolase activity, hydrolyzing O-glycosyl compounds"/>
    <property type="evidence" value="ECO:0007669"/>
    <property type="project" value="InterPro"/>
</dbReference>
<dbReference type="OrthoDB" id="192832at2759"/>
<keyword evidence="2 7" id="KW-0378">Hydrolase</keyword>
<dbReference type="GO" id="GO:0009251">
    <property type="term" value="P:glucan catabolic process"/>
    <property type="evidence" value="ECO:0007669"/>
    <property type="project" value="TreeGrafter"/>
</dbReference>
<dbReference type="InterPro" id="IPR000757">
    <property type="entry name" value="Beta-glucanase-like"/>
</dbReference>
<dbReference type="InterPro" id="IPR050546">
    <property type="entry name" value="Glycosyl_Hydrlase_16"/>
</dbReference>
<keyword evidence="5" id="KW-0472">Membrane</keyword>
<evidence type="ECO:0000259" key="6">
    <source>
        <dbReference type="PROSITE" id="PS51762"/>
    </source>
</evidence>
<keyword evidence="5" id="KW-0812">Transmembrane</keyword>
<evidence type="ECO:0000256" key="2">
    <source>
        <dbReference type="ARBA" id="ARBA00022801"/>
    </source>
</evidence>
<dbReference type="Pfam" id="PF26113">
    <property type="entry name" value="GH16_XgeA"/>
    <property type="match status" value="1"/>
</dbReference>
<dbReference type="RefSeq" id="XP_013019519.1">
    <property type="nucleotide sequence ID" value="XM_013164065.1"/>
</dbReference>
<evidence type="ECO:0000256" key="1">
    <source>
        <dbReference type="ARBA" id="ARBA00006865"/>
    </source>
</evidence>
<sequence>MLPQPQYSQQSLSTDDYSSNLEKGANSSYQYEPESRKLNTGDEHFEEVKKPWYQTYERKILVGVIIFICLLLIIILGSVLGHRTHERNRHPSYKKENYTLYESYEGESFFDGFDFWNKTDPTHGFVQYKNREASEQMGLIHANSTNVIMTADHKDKYPNGRPSVRISTKKQFKEVLIILDVLHAPTGCGTWPAFWTVGDNWPKNGEIDIMENVNLARKGQVTLHTDDGCDMTGVKQVMTGSLLQSNCYVDAPGANNAGCGVSAAEEGSFGAPFNEQHGGVYALDWRNEGIRAWFFNRTHIPSDITNKQPQPAGWGTPLADFPNTKCDISKRFGDQKIVFDLTFCGDWAGSGSSYSGAGCSSSCTDFVANNPQNLTEAYWNVRGLNVYKSH</sequence>
<dbReference type="FunFam" id="2.60.120.200:FF:000114">
    <property type="entry name" value="Probable endo-1,3(4)-beta-glucanase NFIA_089530"/>
    <property type="match status" value="1"/>
</dbReference>
<dbReference type="AlphaFoldDB" id="S9PW46"/>
<feature type="compositionally biased region" description="Polar residues" evidence="4">
    <location>
        <begin position="14"/>
        <end position="30"/>
    </location>
</feature>
<dbReference type="VEuPathDB" id="FungiDB:SOCG_04918"/>
<dbReference type="PANTHER" id="PTHR10963:SF24">
    <property type="entry name" value="GLYCOSIDASE C21B10.07-RELATED"/>
    <property type="match status" value="1"/>
</dbReference>
<dbReference type="eggNOG" id="ENOG502QUM3">
    <property type="taxonomic scope" value="Eukaryota"/>
</dbReference>
<dbReference type="CDD" id="cd02181">
    <property type="entry name" value="GH16_fungal_Lam16A_glucanase"/>
    <property type="match status" value="1"/>
</dbReference>
<protein>
    <submittedName>
        <fullName evidence="7">Glycosyl hydrolase family 16</fullName>
    </submittedName>
</protein>
<feature type="region of interest" description="Disordered" evidence="4">
    <location>
        <begin position="1"/>
        <end position="36"/>
    </location>
</feature>
<comment type="similarity">
    <text evidence="1">Belongs to the glycosyl hydrolase 16 family.</text>
</comment>
<proteinExistence type="inferred from homology"/>
<keyword evidence="5" id="KW-1133">Transmembrane helix</keyword>
<evidence type="ECO:0000256" key="4">
    <source>
        <dbReference type="SAM" id="MobiDB-lite"/>
    </source>
</evidence>
<dbReference type="EMBL" id="KE503207">
    <property type="protein sequence ID" value="EPX72227.1"/>
    <property type="molecule type" value="Genomic_DNA"/>
</dbReference>
<evidence type="ECO:0000313" key="8">
    <source>
        <dbReference type="Proteomes" id="UP000016088"/>
    </source>
</evidence>
<dbReference type="Gene3D" id="2.60.120.200">
    <property type="match status" value="1"/>
</dbReference>
<keyword evidence="8" id="KW-1185">Reference proteome</keyword>
<dbReference type="PROSITE" id="PS51762">
    <property type="entry name" value="GH16_2"/>
    <property type="match status" value="1"/>
</dbReference>
<dbReference type="PANTHER" id="PTHR10963">
    <property type="entry name" value="GLYCOSYL HYDROLASE-RELATED"/>
    <property type="match status" value="1"/>
</dbReference>
<dbReference type="GeneID" id="25033878"/>
<gene>
    <name evidence="7" type="ORF">SOCG_04918</name>
</gene>
<feature type="domain" description="GH16" evidence="6">
    <location>
        <begin position="91"/>
        <end position="356"/>
    </location>
</feature>
<reference evidence="7 8" key="1">
    <citation type="journal article" date="2011" name="Science">
        <title>Comparative functional genomics of the fission yeasts.</title>
        <authorList>
            <person name="Rhind N."/>
            <person name="Chen Z."/>
            <person name="Yassour M."/>
            <person name="Thompson D.A."/>
            <person name="Haas B.J."/>
            <person name="Habib N."/>
            <person name="Wapinski I."/>
            <person name="Roy S."/>
            <person name="Lin M.F."/>
            <person name="Heiman D.I."/>
            <person name="Young S.K."/>
            <person name="Furuya K."/>
            <person name="Guo Y."/>
            <person name="Pidoux A."/>
            <person name="Chen H.M."/>
            <person name="Robbertse B."/>
            <person name="Goldberg J.M."/>
            <person name="Aoki K."/>
            <person name="Bayne E.H."/>
            <person name="Berlin A.M."/>
            <person name="Desjardins C.A."/>
            <person name="Dobbs E."/>
            <person name="Dukaj L."/>
            <person name="Fan L."/>
            <person name="FitzGerald M.G."/>
            <person name="French C."/>
            <person name="Gujja S."/>
            <person name="Hansen K."/>
            <person name="Keifenheim D."/>
            <person name="Levin J.Z."/>
            <person name="Mosher R.A."/>
            <person name="Mueller C.A."/>
            <person name="Pfiffner J."/>
            <person name="Priest M."/>
            <person name="Russ C."/>
            <person name="Smialowska A."/>
            <person name="Swoboda P."/>
            <person name="Sykes S.M."/>
            <person name="Vaughn M."/>
            <person name="Vengrova S."/>
            <person name="Yoder R."/>
            <person name="Zeng Q."/>
            <person name="Allshire R."/>
            <person name="Baulcombe D."/>
            <person name="Birren B.W."/>
            <person name="Brown W."/>
            <person name="Ekwall K."/>
            <person name="Kellis M."/>
            <person name="Leatherwood J."/>
            <person name="Levin H."/>
            <person name="Margalit H."/>
            <person name="Martienssen R."/>
            <person name="Nieduszynski C.A."/>
            <person name="Spatafora J.W."/>
            <person name="Friedman N."/>
            <person name="Dalgaard J.Z."/>
            <person name="Baumann P."/>
            <person name="Niki H."/>
            <person name="Regev A."/>
            <person name="Nusbaum C."/>
        </authorList>
    </citation>
    <scope>NUCLEOTIDE SEQUENCE [LARGE SCALE GENOMIC DNA]</scope>
    <source>
        <strain evidence="8">yFS286</strain>
    </source>
</reference>
<accession>S9PW46</accession>
<dbReference type="OMA" id="FTEAYWR"/>
<name>S9PW46_SCHOY</name>
<keyword evidence="3" id="KW-0326">Glycosidase</keyword>
<evidence type="ECO:0000313" key="7">
    <source>
        <dbReference type="EMBL" id="EPX72227.1"/>
    </source>
</evidence>
<evidence type="ECO:0000256" key="3">
    <source>
        <dbReference type="ARBA" id="ARBA00023295"/>
    </source>
</evidence>
<feature type="transmembrane region" description="Helical" evidence="5">
    <location>
        <begin position="60"/>
        <end position="80"/>
    </location>
</feature>
<organism evidence="7 8">
    <name type="scientific">Schizosaccharomyces octosporus (strain yFS286)</name>
    <name type="common">Fission yeast</name>
    <name type="synonym">Octosporomyces octosporus</name>
    <dbReference type="NCBI Taxonomy" id="483514"/>
    <lineage>
        <taxon>Eukaryota</taxon>
        <taxon>Fungi</taxon>
        <taxon>Dikarya</taxon>
        <taxon>Ascomycota</taxon>
        <taxon>Taphrinomycotina</taxon>
        <taxon>Schizosaccharomycetes</taxon>
        <taxon>Schizosaccharomycetales</taxon>
        <taxon>Schizosaccharomycetaceae</taxon>
        <taxon>Schizosaccharomyces</taxon>
    </lineage>
</organism>